<dbReference type="SUPFAM" id="SSF56925">
    <property type="entry name" value="OMPA-like"/>
    <property type="match status" value="1"/>
</dbReference>
<reference evidence="3 4" key="1">
    <citation type="journal article" date="2011" name="J. Bacteriol.">
        <title>Genome sequence of the algicidal bacterium Kordia algicida OT-1.</title>
        <authorList>
            <person name="Lee H.S."/>
            <person name="Kang S.G."/>
            <person name="Kwon K.K."/>
            <person name="Lee J.H."/>
            <person name="Kim S.J."/>
        </authorList>
    </citation>
    <scope>NUCLEOTIDE SEQUENCE [LARGE SCALE GENOMIC DNA]</scope>
    <source>
        <strain evidence="3 4">OT-1</strain>
    </source>
</reference>
<dbReference type="InterPro" id="IPR025665">
    <property type="entry name" value="Beta-barrel_OMP_2"/>
</dbReference>
<organism evidence="3 4">
    <name type="scientific">Kordia algicida OT-1</name>
    <dbReference type="NCBI Taxonomy" id="391587"/>
    <lineage>
        <taxon>Bacteria</taxon>
        <taxon>Pseudomonadati</taxon>
        <taxon>Bacteroidota</taxon>
        <taxon>Flavobacteriia</taxon>
        <taxon>Flavobacteriales</taxon>
        <taxon>Flavobacteriaceae</taxon>
        <taxon>Kordia</taxon>
    </lineage>
</organism>
<dbReference type="OrthoDB" id="947434at2"/>
<dbReference type="InterPro" id="IPR011250">
    <property type="entry name" value="OMP/PagP_B-barrel"/>
</dbReference>
<dbReference type="STRING" id="391587.KAOT1_02967"/>
<sequence>MKKLVACIALAFISLSQLQAQDKGTIEIGAIGGINFATVSDIQGNAAKTRVAFNFGASGEYYFSDRWGIKTGLIYDSKGWADGFVESFNNTGDPQISSADFKLNYLTIPVMANWHFGSTRKWYLNFGGYAGFLLNAEETAFGNDVKDGLTSTDFGLALGIGYKFPISDKVKLCIEYQEQFGLVDIFENNTGDAVTNRRSSFNIGALFNLD</sequence>
<evidence type="ECO:0000313" key="4">
    <source>
        <dbReference type="Proteomes" id="UP000002945"/>
    </source>
</evidence>
<feature type="chain" id="PRO_5002737616" description="Outer membrane protein beta-barrel domain-containing protein" evidence="1">
    <location>
        <begin position="21"/>
        <end position="210"/>
    </location>
</feature>
<dbReference type="EMBL" id="ABIB01000004">
    <property type="protein sequence ID" value="EDP96336.1"/>
    <property type="molecule type" value="Genomic_DNA"/>
</dbReference>
<evidence type="ECO:0000313" key="3">
    <source>
        <dbReference type="EMBL" id="EDP96336.1"/>
    </source>
</evidence>
<protein>
    <recommendedName>
        <fullName evidence="2">Outer membrane protein beta-barrel domain-containing protein</fullName>
    </recommendedName>
</protein>
<evidence type="ECO:0000259" key="2">
    <source>
        <dbReference type="Pfam" id="PF13568"/>
    </source>
</evidence>
<dbReference type="eggNOG" id="COG3637">
    <property type="taxonomic scope" value="Bacteria"/>
</dbReference>
<dbReference type="HOGENOM" id="CLU_082049_4_1_10"/>
<accession>A9DUV1</accession>
<gene>
    <name evidence="3" type="ORF">KAOT1_02967</name>
</gene>
<evidence type="ECO:0000256" key="1">
    <source>
        <dbReference type="SAM" id="SignalP"/>
    </source>
</evidence>
<dbReference type="Gene3D" id="2.40.160.20">
    <property type="match status" value="1"/>
</dbReference>
<dbReference type="RefSeq" id="WP_007093166.1">
    <property type="nucleotide sequence ID" value="NZ_CP142125.1"/>
</dbReference>
<dbReference type="AlphaFoldDB" id="A9DUV1"/>
<name>A9DUV1_9FLAO</name>
<feature type="signal peptide" evidence="1">
    <location>
        <begin position="1"/>
        <end position="20"/>
    </location>
</feature>
<dbReference type="Proteomes" id="UP000002945">
    <property type="component" value="Unassembled WGS sequence"/>
</dbReference>
<dbReference type="Pfam" id="PF13568">
    <property type="entry name" value="OMP_b-brl_2"/>
    <property type="match status" value="1"/>
</dbReference>
<proteinExistence type="predicted"/>
<feature type="domain" description="Outer membrane protein beta-barrel" evidence="2">
    <location>
        <begin position="19"/>
        <end position="187"/>
    </location>
</feature>
<keyword evidence="1" id="KW-0732">Signal</keyword>
<keyword evidence="4" id="KW-1185">Reference proteome</keyword>
<comment type="caution">
    <text evidence="3">The sequence shown here is derived from an EMBL/GenBank/DDBJ whole genome shotgun (WGS) entry which is preliminary data.</text>
</comment>